<gene>
    <name evidence="1" type="ORF">FRACA_4500004</name>
</gene>
<accession>A0A2I2KXL0</accession>
<reference evidence="1 2" key="1">
    <citation type="submission" date="2017-06" db="EMBL/GenBank/DDBJ databases">
        <authorList>
            <person name="Kim H.J."/>
            <person name="Triplett B.A."/>
        </authorList>
    </citation>
    <scope>NUCLEOTIDE SEQUENCE [LARGE SCALE GENOMIC DNA]</scope>
    <source>
        <strain evidence="1">FRACA_ARgP5</strain>
    </source>
</reference>
<dbReference type="Proteomes" id="UP000234331">
    <property type="component" value="Unassembled WGS sequence"/>
</dbReference>
<protein>
    <submittedName>
        <fullName evidence="1">Uncharacterized protein</fullName>
    </submittedName>
</protein>
<evidence type="ECO:0000313" key="2">
    <source>
        <dbReference type="Proteomes" id="UP000234331"/>
    </source>
</evidence>
<sequence>MKSQIVWAYVVSNHGPLPCEGSALPLSYTPLRHRPSRVVTPPYTAAYIGPQGGLGGRMRRCLPSRPVGGLRRVRHDWPRLRTTRTGKAQGGTASAGWPSSRGDARTLRTVITLPPSGGELSVVQPFRALPGKGSPFRAGQLAQAAVTDVVLA</sequence>
<dbReference type="AlphaFoldDB" id="A0A2I2KXL0"/>
<proteinExistence type="predicted"/>
<dbReference type="EMBL" id="FZMO01000391">
    <property type="protein sequence ID" value="SNQ50401.1"/>
    <property type="molecule type" value="Genomic_DNA"/>
</dbReference>
<evidence type="ECO:0000313" key="1">
    <source>
        <dbReference type="EMBL" id="SNQ50401.1"/>
    </source>
</evidence>
<keyword evidence="2" id="KW-1185">Reference proteome</keyword>
<name>A0A2I2KXL0_9ACTN</name>
<organism evidence="1 2">
    <name type="scientific">Frankia canadensis</name>
    <dbReference type="NCBI Taxonomy" id="1836972"/>
    <lineage>
        <taxon>Bacteria</taxon>
        <taxon>Bacillati</taxon>
        <taxon>Actinomycetota</taxon>
        <taxon>Actinomycetes</taxon>
        <taxon>Frankiales</taxon>
        <taxon>Frankiaceae</taxon>
        <taxon>Frankia</taxon>
    </lineage>
</organism>